<feature type="active site" evidence="4">
    <location>
        <position position="410"/>
    </location>
</feature>
<evidence type="ECO:0000256" key="6">
    <source>
        <dbReference type="SAM" id="SignalP"/>
    </source>
</evidence>
<dbReference type="Pfam" id="PF13574">
    <property type="entry name" value="Reprolysin_2"/>
    <property type="match status" value="1"/>
</dbReference>
<proteinExistence type="predicted"/>
<dbReference type="PANTHER" id="PTHR45702:SF2">
    <property type="entry name" value="KUZBANIAN, ISOFORM A"/>
    <property type="match status" value="1"/>
</dbReference>
<dbReference type="PANTHER" id="PTHR45702">
    <property type="entry name" value="ADAM10/ADAM17 METALLOPEPTIDASE FAMILY MEMBER"/>
    <property type="match status" value="1"/>
</dbReference>
<dbReference type="SUPFAM" id="SSF57552">
    <property type="entry name" value="Blood coagulation inhibitor (disintegrin)"/>
    <property type="match status" value="1"/>
</dbReference>
<keyword evidence="8" id="KW-1185">Reference proteome</keyword>
<sequence length="839" mass="94776">MEVLLVRTCLVLLGLFLHTCTSGVKLSDYVYHYEGLSYVKEHVIEHHARHRRSAPNDDHHVPIQFSAHGKDFKIKLIRDHSVFHNNLRIENYQGDLLHHLDTSHVYHGHLENDPKSYCFGAIREGIFDGQIRTKDGIYYVERIEKYLKDLPTNDTKNIHSVIYHESFMKDPLHHSRKASAMGSSCATEANRRWMENIQNSAVDKDEFVQARPNSESVEKIIMESDPRFKYTAEANTRRKKRSIDNPNNKKSCSLYIQTDPLFWNHIKEQEKDDQKTEEEILSLIAQHRIKIHDNSRCKVGVFTQDYNKFCVPNIDVSNFLNMHSKSNHEEFCLAYVFTYRDFTGGTLGLAWVASASGASGGICETYKRYTENVNGVHQMAKRSLNTGIITFVNYNSRVPPKVSQLTLAHEIGHNFGSPHDYPEECRPGGQKGNFIMFASATSGDLLNNNQFSNCSKANISEVLDAISDGRKPNCFTESDGAFCGNKIVEHGEECDCGFDEQECAEVCCFPRKSNKMTEEENKRYRCTRKPQTECSPSEGPCCDRSCRFIHRRDRIQCKHDNDCTEAAVCNGLQATCPEPRFKQDNVTECNKGTQVCQKGECKDTICLKYGLASCFLTSEFVADKRQLCELACQVPNGHGNKSQTCMSTTELVKAGYIPKLQHGLSLRPGSPCDNYRGYCDVFLKCRKVDADGPLAKLKNILFNEKTLLTVTQWVTEFWWAVLLMKIAFNLNFSETLRRPVRSLQQKHYRPANRSQGPPPPYPGFNSSQQSSSSNSQPSGGPGRGYGEGRGHYNRSRSNHNPPGRGSRSGGGGGGNGGRSLNASARPDDRTARIEMQLMK</sequence>
<organism evidence="7 8">
    <name type="scientific">Lepeophtheirus salmonis</name>
    <name type="common">Salmon louse</name>
    <name type="synonym">Caligus salmonis</name>
    <dbReference type="NCBI Taxonomy" id="72036"/>
    <lineage>
        <taxon>Eukaryota</taxon>
        <taxon>Metazoa</taxon>
        <taxon>Ecdysozoa</taxon>
        <taxon>Arthropoda</taxon>
        <taxon>Crustacea</taxon>
        <taxon>Multicrustacea</taxon>
        <taxon>Hexanauplia</taxon>
        <taxon>Copepoda</taxon>
        <taxon>Siphonostomatoida</taxon>
        <taxon>Caligidae</taxon>
        <taxon>Lepeophtheirus</taxon>
    </lineage>
</organism>
<dbReference type="InterPro" id="IPR024079">
    <property type="entry name" value="MetalloPept_cat_dom_sf"/>
</dbReference>
<dbReference type="SUPFAM" id="SSF55486">
    <property type="entry name" value="Metalloproteases ('zincins'), catalytic domain"/>
    <property type="match status" value="1"/>
</dbReference>
<dbReference type="GO" id="GO:0006509">
    <property type="term" value="P:membrane protein ectodomain proteolysis"/>
    <property type="evidence" value="ECO:0007669"/>
    <property type="project" value="TreeGrafter"/>
</dbReference>
<dbReference type="EC" id="3.4.24.81" evidence="2"/>
<dbReference type="GO" id="GO:0005886">
    <property type="term" value="C:plasma membrane"/>
    <property type="evidence" value="ECO:0007669"/>
    <property type="project" value="TreeGrafter"/>
</dbReference>
<dbReference type="GO" id="GO:0004222">
    <property type="term" value="F:metalloendopeptidase activity"/>
    <property type="evidence" value="ECO:0007669"/>
    <property type="project" value="InterPro"/>
</dbReference>
<dbReference type="OrthoDB" id="2149267at2759"/>
<keyword evidence="3" id="KW-0165">Cleavage on pair of basic residues</keyword>
<feature type="binding site" evidence="4">
    <location>
        <position position="419"/>
    </location>
    <ligand>
        <name>Zn(2+)</name>
        <dbReference type="ChEBI" id="CHEBI:29105"/>
        <note>catalytic</note>
    </ligand>
</feature>
<dbReference type="InterPro" id="IPR036436">
    <property type="entry name" value="Disintegrin_dom_sf"/>
</dbReference>
<dbReference type="Proteomes" id="UP000675881">
    <property type="component" value="Chromosome 1"/>
</dbReference>
<feature type="compositionally biased region" description="Low complexity" evidence="5">
    <location>
        <begin position="765"/>
        <end position="778"/>
    </location>
</feature>
<feature type="chain" id="PRO_5035259126" description="ADAM10 endopeptidase" evidence="6">
    <location>
        <begin position="24"/>
        <end position="839"/>
    </location>
</feature>
<feature type="compositionally biased region" description="Gly residues" evidence="5">
    <location>
        <begin position="806"/>
        <end position="817"/>
    </location>
</feature>
<dbReference type="PROSITE" id="PS50214">
    <property type="entry name" value="DISINTEGRIN_2"/>
    <property type="match status" value="1"/>
</dbReference>
<name>A0A7R8GZ60_LEPSM</name>
<dbReference type="Gene3D" id="3.40.390.10">
    <property type="entry name" value="Collagenase (Catalytic Domain)"/>
    <property type="match status" value="1"/>
</dbReference>
<dbReference type="Pfam" id="PF21299">
    <property type="entry name" value="ADAM10_Cys-rich"/>
    <property type="match status" value="1"/>
</dbReference>
<feature type="binding site" evidence="4">
    <location>
        <position position="413"/>
    </location>
    <ligand>
        <name>Zn(2+)</name>
        <dbReference type="ChEBI" id="CHEBI:29105"/>
        <note>catalytic</note>
    </ligand>
</feature>
<dbReference type="InterPro" id="IPR049038">
    <property type="entry name" value="ADAM10_Cys-rich"/>
</dbReference>
<gene>
    <name evidence="7" type="ORF">LSAA_1580</name>
</gene>
<protein>
    <recommendedName>
        <fullName evidence="2">ADAM10 endopeptidase</fullName>
        <ecNumber evidence="2">3.4.24.81</ecNumber>
    </recommendedName>
</protein>
<dbReference type="GO" id="GO:0007219">
    <property type="term" value="P:Notch signaling pathway"/>
    <property type="evidence" value="ECO:0007669"/>
    <property type="project" value="TreeGrafter"/>
</dbReference>
<accession>A0A7R8GZ60</accession>
<dbReference type="InterPro" id="IPR001590">
    <property type="entry name" value="Peptidase_M12B"/>
</dbReference>
<dbReference type="InterPro" id="IPR001762">
    <property type="entry name" value="Disintegrin_dom"/>
</dbReference>
<feature type="signal peptide" evidence="6">
    <location>
        <begin position="1"/>
        <end position="23"/>
    </location>
</feature>
<dbReference type="AlphaFoldDB" id="A0A7R8GZ60"/>
<keyword evidence="4" id="KW-0862">Zinc</keyword>
<feature type="binding site" evidence="4">
    <location>
        <position position="409"/>
    </location>
    <ligand>
        <name>Zn(2+)</name>
        <dbReference type="ChEBI" id="CHEBI:29105"/>
        <note>catalytic</note>
    </ligand>
</feature>
<feature type="region of interest" description="Disordered" evidence="5">
    <location>
        <begin position="743"/>
        <end position="839"/>
    </location>
</feature>
<evidence type="ECO:0000313" key="7">
    <source>
        <dbReference type="EMBL" id="CAF2748998.1"/>
    </source>
</evidence>
<evidence type="ECO:0000313" key="8">
    <source>
        <dbReference type="Proteomes" id="UP000675881"/>
    </source>
</evidence>
<evidence type="ECO:0000256" key="2">
    <source>
        <dbReference type="ARBA" id="ARBA00012332"/>
    </source>
</evidence>
<keyword evidence="6" id="KW-0732">Signal</keyword>
<keyword evidence="4" id="KW-0479">Metal-binding</keyword>
<dbReference type="EMBL" id="HG994580">
    <property type="protein sequence ID" value="CAF2748998.1"/>
    <property type="molecule type" value="Genomic_DNA"/>
</dbReference>
<comment type="caution">
    <text evidence="4">Lacks conserved residue(s) required for the propagation of feature annotation.</text>
</comment>
<evidence type="ECO:0000256" key="1">
    <source>
        <dbReference type="ARBA" id="ARBA00001809"/>
    </source>
</evidence>
<dbReference type="GO" id="GO:0046872">
    <property type="term" value="F:metal ion binding"/>
    <property type="evidence" value="ECO:0007669"/>
    <property type="project" value="UniProtKB-KW"/>
</dbReference>
<dbReference type="Gene3D" id="4.10.70.10">
    <property type="entry name" value="Disintegrin domain"/>
    <property type="match status" value="1"/>
</dbReference>
<dbReference type="InterPro" id="IPR051489">
    <property type="entry name" value="ADAM_Metalloproteinase"/>
</dbReference>
<evidence type="ECO:0000256" key="3">
    <source>
        <dbReference type="ARBA" id="ARBA00022685"/>
    </source>
</evidence>
<evidence type="ECO:0000256" key="4">
    <source>
        <dbReference type="PROSITE-ProRule" id="PRU00276"/>
    </source>
</evidence>
<keyword evidence="7" id="KW-0378">Hydrolase</keyword>
<dbReference type="PROSITE" id="PS50215">
    <property type="entry name" value="ADAM_MEPRO"/>
    <property type="match status" value="1"/>
</dbReference>
<dbReference type="SMART" id="SM00050">
    <property type="entry name" value="DISIN"/>
    <property type="match status" value="1"/>
</dbReference>
<reference evidence="7" key="1">
    <citation type="submission" date="2021-02" db="EMBL/GenBank/DDBJ databases">
        <authorList>
            <person name="Bekaert M."/>
        </authorList>
    </citation>
    <scope>NUCLEOTIDE SEQUENCE</scope>
    <source>
        <strain evidence="7">IoA-00</strain>
    </source>
</reference>
<evidence type="ECO:0000256" key="5">
    <source>
        <dbReference type="SAM" id="MobiDB-lite"/>
    </source>
</evidence>
<comment type="catalytic activity">
    <reaction evidence="1">
        <text>Endopeptidase of broad specificity.</text>
        <dbReference type="EC" id="3.4.24.81"/>
    </reaction>
</comment>